<dbReference type="AlphaFoldDB" id="A0A523RYW6"/>
<comment type="caution">
    <text evidence="1">The sequence shown here is derived from an EMBL/GenBank/DDBJ whole genome shotgun (WGS) entry which is preliminary data.</text>
</comment>
<protein>
    <recommendedName>
        <fullName evidence="3">Lipid-A-disaccharide synthase</fullName>
    </recommendedName>
</protein>
<dbReference type="InterPro" id="IPR019994">
    <property type="entry name" value="Lipid-A-disac_synthase-rel_put"/>
</dbReference>
<reference evidence="1 2" key="1">
    <citation type="submission" date="2019-03" db="EMBL/GenBank/DDBJ databases">
        <title>Metabolic potential of uncultured bacteria and archaea associated with petroleum seepage in deep-sea sediments.</title>
        <authorList>
            <person name="Dong X."/>
            <person name="Hubert C."/>
        </authorList>
    </citation>
    <scope>NUCLEOTIDE SEQUENCE [LARGE SCALE GENOMIC DNA]</scope>
    <source>
        <strain evidence="1">E44_bin7</strain>
    </source>
</reference>
<evidence type="ECO:0008006" key="3">
    <source>
        <dbReference type="Google" id="ProtNLM"/>
    </source>
</evidence>
<dbReference type="Proteomes" id="UP000316360">
    <property type="component" value="Unassembled WGS sequence"/>
</dbReference>
<dbReference type="EMBL" id="SOKJ01000193">
    <property type="protein sequence ID" value="TET10958.1"/>
    <property type="molecule type" value="Genomic_DNA"/>
</dbReference>
<organism evidence="1 2">
    <name type="scientific">Aerophobetes bacterium</name>
    <dbReference type="NCBI Taxonomy" id="2030807"/>
    <lineage>
        <taxon>Bacteria</taxon>
        <taxon>Candidatus Aerophobota</taxon>
    </lineage>
</organism>
<sequence length="415" mass="46910">MLVPPVESNKKSRVLFLSNGHGEDAIAAAILKRMKKYYFSSPLKNQKIEFLALPLVGKGDAYDKIGVRKVCQVKELPSGGFVLQGLRFFFKDIWHGLLGIIWQQIKVLKTAGKEISLVVSVGDFYPFILAIFFIRKPIIYIGTAISVYMRKFYFLERFFLKYFTKVAICRDESTAEYLSNCGINALFLGNPMMDEMEEDNFTFPFSPVIGFLPSSRPDAYENIMNMLRFIQTLENCKEKQENLKEEKRGDIHYVFSISEFLDASKIKKIVEDEGWRMDVRQGKGKEKPSVGKKNKLKATFVYGYFKGVINASSLVIGTTGTGCEQAVGLGKVVFILPGKGPHTSKPRLRFHKKLLGKAIRIIDKQECAGKEVLTLLKDREKLSLLGKIGEKTMGPPGGCKKIARLIYQLISNHEL</sequence>
<evidence type="ECO:0000313" key="2">
    <source>
        <dbReference type="Proteomes" id="UP000316360"/>
    </source>
</evidence>
<dbReference type="SUPFAM" id="SSF53756">
    <property type="entry name" value="UDP-Glycosyltransferase/glycogen phosphorylase"/>
    <property type="match status" value="1"/>
</dbReference>
<accession>A0A523RYW6</accession>
<gene>
    <name evidence="1" type="ORF">E3J84_03455</name>
</gene>
<dbReference type="NCBIfam" id="TIGR03492">
    <property type="entry name" value="lipid-A-disaccharide synthase-related protein"/>
    <property type="match status" value="1"/>
</dbReference>
<dbReference type="PANTHER" id="PTHR39517:SF1">
    <property type="entry name" value="LIPID-A-DISACCHARIDE SYNTHASE"/>
    <property type="match status" value="1"/>
</dbReference>
<proteinExistence type="predicted"/>
<evidence type="ECO:0000313" key="1">
    <source>
        <dbReference type="EMBL" id="TET10958.1"/>
    </source>
</evidence>
<name>A0A523RYW6_UNCAE</name>
<dbReference type="PANTHER" id="PTHR39517">
    <property type="entry name" value="SLL0192 PROTEIN"/>
    <property type="match status" value="1"/>
</dbReference>